<evidence type="ECO:0000256" key="2">
    <source>
        <dbReference type="SAM" id="Phobius"/>
    </source>
</evidence>
<comment type="caution">
    <text evidence="3">The sequence shown here is derived from an EMBL/GenBank/DDBJ whole genome shotgun (WGS) entry which is preliminary data.</text>
</comment>
<name>A0A402DPK4_9CELL</name>
<accession>A0A402DPK4</accession>
<keyword evidence="2" id="KW-1133">Transmembrane helix</keyword>
<dbReference type="OrthoDB" id="4823354at2"/>
<keyword evidence="4" id="KW-1185">Reference proteome</keyword>
<dbReference type="EMBL" id="BIMR01000067">
    <property type="protein sequence ID" value="GCE76060.1"/>
    <property type="molecule type" value="Genomic_DNA"/>
</dbReference>
<evidence type="ECO:0000313" key="4">
    <source>
        <dbReference type="Proteomes" id="UP000289954"/>
    </source>
</evidence>
<evidence type="ECO:0000256" key="1">
    <source>
        <dbReference type="SAM" id="MobiDB-lite"/>
    </source>
</evidence>
<dbReference type="Proteomes" id="UP000289954">
    <property type="component" value="Unassembled WGS sequence"/>
</dbReference>
<feature type="region of interest" description="Disordered" evidence="1">
    <location>
        <begin position="273"/>
        <end position="292"/>
    </location>
</feature>
<gene>
    <name evidence="3" type="ORF">CBZ_11160</name>
</gene>
<feature type="compositionally biased region" description="Low complexity" evidence="1">
    <location>
        <begin position="283"/>
        <end position="292"/>
    </location>
</feature>
<evidence type="ECO:0000313" key="3">
    <source>
        <dbReference type="EMBL" id="GCE76060.1"/>
    </source>
</evidence>
<dbReference type="AlphaFoldDB" id="A0A402DPK4"/>
<organism evidence="3 4">
    <name type="scientific">Cellulomonas biazotea</name>
    <dbReference type="NCBI Taxonomy" id="1709"/>
    <lineage>
        <taxon>Bacteria</taxon>
        <taxon>Bacillati</taxon>
        <taxon>Actinomycetota</taxon>
        <taxon>Actinomycetes</taxon>
        <taxon>Micrococcales</taxon>
        <taxon>Cellulomonadaceae</taxon>
        <taxon>Cellulomonas</taxon>
    </lineage>
</organism>
<dbReference type="RefSeq" id="WP_130780664.1">
    <property type="nucleotide sequence ID" value="NZ_BIMR01000067.1"/>
</dbReference>
<keyword evidence="2" id="KW-0812">Transmembrane</keyword>
<keyword evidence="2" id="KW-0472">Membrane</keyword>
<reference evidence="3 4" key="1">
    <citation type="submission" date="2019-01" db="EMBL/GenBank/DDBJ databases">
        <title>Draft genome sequence of Cellulomonas takizawaensis strain TKZ-21.</title>
        <authorList>
            <person name="Yamamura H."/>
            <person name="Hayashi T."/>
            <person name="Hamada M."/>
            <person name="Serisawa Y."/>
            <person name="Matsuyama K."/>
            <person name="Nakagawa Y."/>
            <person name="Otoguro M."/>
            <person name="Yanagida F."/>
            <person name="Hayakawa M."/>
        </authorList>
    </citation>
    <scope>NUCLEOTIDE SEQUENCE [LARGE SCALE GENOMIC DNA]</scope>
    <source>
        <strain evidence="3 4">NBRC12680</strain>
    </source>
</reference>
<feature type="transmembrane region" description="Helical" evidence="2">
    <location>
        <begin position="170"/>
        <end position="190"/>
    </location>
</feature>
<protein>
    <submittedName>
        <fullName evidence="3">Uncharacterized protein</fullName>
    </submittedName>
</protein>
<feature type="region of interest" description="Disordered" evidence="1">
    <location>
        <begin position="192"/>
        <end position="225"/>
    </location>
</feature>
<proteinExistence type="predicted"/>
<sequence length="557" mass="56914">MRRVMSVLSVTVGAVLLVLGTGAAALVGPDDQIDLRTITAPVGARAVVLPHDLVPLTGVTLAVTAHAEHGDVLVGAAHPVDVASYTAPMQRLVVLRAGLDGRLAGDVRGRPEEAPSDLGAARFWTVEDRGSGERTVRVPLDDASVAVVAVAAEPGSRLHVGVGVEVPSSFGVAVGAAALGAVLTGGGVALGRRRRGRDRTDGPGPDAASGEVHQEARPDTAADTAGAESIGARLTMLTTATLVGTVGLAGCAAVPGVAARPELPERPALTAAERAAPEPTPHPYTEAAAAAAAGDPTAWARVTSGPQLAVQEFDARVELARAARDGTQVDASTFPMTTLEEIAPAFTSYPLYRVVVSRREDDEAAVPLLRVEERQDVLDPWRIRAETDVESGTTLHGGGRGATHAPDTVDLDRAQAALDAVQRYLKAGDASGVEDLGDLEEVRLSLSSDEVVGTVVQSLVVAPWGDRAAPFGPAGGSRAVAVADGTVAVLTFDVGVTLSSTSADGLLQIADQAQAEVVGQPGWRSSFDLDYVLVVAADVSSAGAVVIRGADLSPVLR</sequence>